<dbReference type="Gene3D" id="2.10.25.10">
    <property type="entry name" value="Laminin"/>
    <property type="match status" value="2"/>
</dbReference>
<gene>
    <name evidence="20" type="ORF">F3Y22_tig00111834pilonHSYRG00181</name>
</gene>
<dbReference type="SUPFAM" id="SSF52025">
    <property type="entry name" value="PA domain"/>
    <property type="match status" value="1"/>
</dbReference>
<dbReference type="EMBL" id="VEPZ02001441">
    <property type="protein sequence ID" value="KAE8672817.1"/>
    <property type="molecule type" value="Genomic_DNA"/>
</dbReference>
<evidence type="ECO:0000256" key="11">
    <source>
        <dbReference type="ARBA" id="ARBA00023034"/>
    </source>
</evidence>
<comment type="subcellular location">
    <subcellularLocation>
        <location evidence="15">Endomembrane system</location>
        <topology evidence="15">Single-pass type I membrane protein</topology>
    </subcellularLocation>
    <subcellularLocation>
        <location evidence="1">Golgi apparatus membrane</location>
    </subcellularLocation>
</comment>
<evidence type="ECO:0000313" key="20">
    <source>
        <dbReference type="EMBL" id="KAE8672817.1"/>
    </source>
</evidence>
<evidence type="ECO:0000256" key="1">
    <source>
        <dbReference type="ARBA" id="ARBA00004394"/>
    </source>
</evidence>
<evidence type="ECO:0000256" key="12">
    <source>
        <dbReference type="ARBA" id="ARBA00023136"/>
    </source>
</evidence>
<evidence type="ECO:0000256" key="8">
    <source>
        <dbReference type="ARBA" id="ARBA00022837"/>
    </source>
</evidence>
<keyword evidence="5 16" id="KW-0812">Transmembrane</keyword>
<dbReference type="Gene3D" id="3.50.30.30">
    <property type="match status" value="1"/>
</dbReference>
<keyword evidence="11" id="KW-0333">Golgi apparatus</keyword>
<feature type="domain" description="Complement Clr-like EGF" evidence="18">
    <location>
        <begin position="505"/>
        <end position="525"/>
    </location>
</feature>
<dbReference type="PANTHER" id="PTHR22702:SF1">
    <property type="entry name" value="PROTEASE-ASSOCIATED DOMAIN-CONTAINING PROTEIN 1"/>
    <property type="match status" value="1"/>
</dbReference>
<keyword evidence="13" id="KW-1015">Disulfide bond</keyword>
<dbReference type="AlphaFoldDB" id="A0A6A2YEL6"/>
<evidence type="ECO:0000259" key="18">
    <source>
        <dbReference type="Pfam" id="PF12662"/>
    </source>
</evidence>
<dbReference type="CDD" id="cd00054">
    <property type="entry name" value="EGF_CA"/>
    <property type="match status" value="1"/>
</dbReference>
<dbReference type="InterPro" id="IPR003137">
    <property type="entry name" value="PA_domain"/>
</dbReference>
<dbReference type="InterPro" id="IPR018097">
    <property type="entry name" value="EGF_Ca-bd_CS"/>
</dbReference>
<dbReference type="GO" id="GO:0005509">
    <property type="term" value="F:calcium ion binding"/>
    <property type="evidence" value="ECO:0007669"/>
    <property type="project" value="InterPro"/>
</dbReference>
<keyword evidence="4" id="KW-0245">EGF-like domain</keyword>
<dbReference type="Proteomes" id="UP000436088">
    <property type="component" value="Unassembled WGS sequence"/>
</dbReference>
<evidence type="ECO:0000313" key="21">
    <source>
        <dbReference type="Proteomes" id="UP000436088"/>
    </source>
</evidence>
<evidence type="ECO:0000256" key="13">
    <source>
        <dbReference type="ARBA" id="ARBA00023157"/>
    </source>
</evidence>
<dbReference type="FunFam" id="2.10.25.10:FF:000178">
    <property type="entry name" value="vacuolar-sorting receptor 1"/>
    <property type="match status" value="1"/>
</dbReference>
<keyword evidence="8" id="KW-0106">Calcium</keyword>
<keyword evidence="14" id="KW-0325">Glycoprotein</keyword>
<keyword evidence="20" id="KW-0675">Receptor</keyword>
<evidence type="ECO:0000256" key="6">
    <source>
        <dbReference type="ARBA" id="ARBA00022729"/>
    </source>
</evidence>
<evidence type="ECO:0000259" key="17">
    <source>
        <dbReference type="Pfam" id="PF02225"/>
    </source>
</evidence>
<dbReference type="GO" id="GO:0006623">
    <property type="term" value="P:protein targeting to vacuole"/>
    <property type="evidence" value="ECO:0007669"/>
    <property type="project" value="UniProtKB-ARBA"/>
</dbReference>
<dbReference type="InterPro" id="IPR026823">
    <property type="entry name" value="cEGF"/>
</dbReference>
<dbReference type="Pfam" id="PF12662">
    <property type="entry name" value="cEGF"/>
    <property type="match status" value="1"/>
</dbReference>
<dbReference type="InterPro" id="IPR056858">
    <property type="entry name" value="VSR_TRX"/>
</dbReference>
<proteinExistence type="inferred from homology"/>
<reference evidence="20" key="1">
    <citation type="submission" date="2019-09" db="EMBL/GenBank/DDBJ databases">
        <title>Draft genome information of white flower Hibiscus syriacus.</title>
        <authorList>
            <person name="Kim Y.-M."/>
        </authorList>
    </citation>
    <scope>NUCLEOTIDE SEQUENCE [LARGE SCALE GENOMIC DNA]</scope>
    <source>
        <strain evidence="20">YM2019G1</strain>
    </source>
</reference>
<dbReference type="InterPro" id="IPR046450">
    <property type="entry name" value="PA_dom_sf"/>
</dbReference>
<evidence type="ECO:0000259" key="19">
    <source>
        <dbReference type="Pfam" id="PF25011"/>
    </source>
</evidence>
<evidence type="ECO:0000256" key="10">
    <source>
        <dbReference type="ARBA" id="ARBA00022989"/>
    </source>
</evidence>
<name>A0A6A2YEL6_HIBSY</name>
<evidence type="ECO:0000256" key="9">
    <source>
        <dbReference type="ARBA" id="ARBA00022927"/>
    </source>
</evidence>
<keyword evidence="9" id="KW-0653">Protein transport</keyword>
<evidence type="ECO:0000256" key="14">
    <source>
        <dbReference type="ARBA" id="ARBA00023180"/>
    </source>
</evidence>
<dbReference type="PANTHER" id="PTHR22702">
    <property type="entry name" value="PROTEASE-ASSOCIATED DOMAIN-CONTAINING PROTEIN"/>
    <property type="match status" value="1"/>
</dbReference>
<evidence type="ECO:0000256" key="15">
    <source>
        <dbReference type="ARBA" id="ARBA00046288"/>
    </source>
</evidence>
<evidence type="ECO:0000256" key="2">
    <source>
        <dbReference type="ARBA" id="ARBA00007038"/>
    </source>
</evidence>
<evidence type="ECO:0000256" key="4">
    <source>
        <dbReference type="ARBA" id="ARBA00022536"/>
    </source>
</evidence>
<keyword evidence="6" id="KW-0732">Signal</keyword>
<dbReference type="PROSITE" id="PS01187">
    <property type="entry name" value="EGF_CA"/>
    <property type="match status" value="1"/>
</dbReference>
<keyword evidence="3" id="KW-0813">Transport</keyword>
<evidence type="ECO:0000256" key="7">
    <source>
        <dbReference type="ARBA" id="ARBA00022737"/>
    </source>
</evidence>
<evidence type="ECO:0000256" key="16">
    <source>
        <dbReference type="SAM" id="Phobius"/>
    </source>
</evidence>
<feature type="domain" description="Vacuolar sorting receptor thioredoxin-like" evidence="19">
    <location>
        <begin position="172"/>
        <end position="379"/>
    </location>
</feature>
<dbReference type="FunFam" id="3.50.30.30:FF:000001">
    <property type="entry name" value="Vacuolar-sorting receptor 1"/>
    <property type="match status" value="1"/>
</dbReference>
<keyword evidence="10 16" id="KW-1133">Transmembrane helix</keyword>
<organism evidence="20 21">
    <name type="scientific">Hibiscus syriacus</name>
    <name type="common">Rose of Sharon</name>
    <dbReference type="NCBI Taxonomy" id="106335"/>
    <lineage>
        <taxon>Eukaryota</taxon>
        <taxon>Viridiplantae</taxon>
        <taxon>Streptophyta</taxon>
        <taxon>Embryophyta</taxon>
        <taxon>Tracheophyta</taxon>
        <taxon>Spermatophyta</taxon>
        <taxon>Magnoliopsida</taxon>
        <taxon>eudicotyledons</taxon>
        <taxon>Gunneridae</taxon>
        <taxon>Pentapetalae</taxon>
        <taxon>rosids</taxon>
        <taxon>malvids</taxon>
        <taxon>Malvales</taxon>
        <taxon>Malvaceae</taxon>
        <taxon>Malvoideae</taxon>
        <taxon>Hibiscus</taxon>
    </lineage>
</organism>
<protein>
    <submittedName>
        <fullName evidence="20">Vacuolar-sorting receptor 1</fullName>
    </submittedName>
</protein>
<dbReference type="GO" id="GO:0000139">
    <property type="term" value="C:Golgi membrane"/>
    <property type="evidence" value="ECO:0007669"/>
    <property type="project" value="UniProtKB-SubCell"/>
</dbReference>
<keyword evidence="12 16" id="KW-0472">Membrane</keyword>
<dbReference type="Pfam" id="PF25011">
    <property type="entry name" value="VSR_TRX"/>
    <property type="match status" value="1"/>
</dbReference>
<feature type="transmembrane region" description="Helical" evidence="16">
    <location>
        <begin position="575"/>
        <end position="598"/>
    </location>
</feature>
<sequence>MNCCARFVVEKNSLRVTSPEKIKGTHDSAIGNFGIPQYGGTLAGVVVYPKVNRKGCRSFGESGNSFKSKPGALPTFVLIDRGDCFFSIKVWNAQQAGAHAVLVADDVAEGLITMNTPEEDRSSAKYIENISIPSALVDKSFGETLKKTINGGDIVNVNLDWREAVPHPDDRVEYELWTNSNDECGVKCDILMEFVKDFKGAAQILEKGGYTQFTPHYITWYCPQAFTLSLQCKSQCINYGRYCAPDPEQDFTTGYEGKDVVIENLRQLCVFRVANGTGKPWMWWDYVTDFKIRCPMKAKRYNKDCADDVIRALGIDVKQIEQCMGDPNVDAENPVLKEEQDAQVGKGPRGDVTILPTIVVNNHQYRGKLAKVAVMKAICAGFEETTEPSICLSSGEFFCCTLLLETIKTDLITAACVADVETNECLENNGGCWQDKAANLTACRDTFRGRVCECPFVDGVRFSGDGYRHCEASGTGRCRINNGGCWHESRDEITYTACSEVGNSKCECPPGFKGDGIKTCEDIDECKEKKLCHCPECRCQNTWGTYECTCTGDRLYIRDRDRGACIGKAGAEVRASWAAIWVIVIGLAISGGGAYLIYKYRLRSYMDTEIRAIMAQYMPLDGQAEVPTHASDQA</sequence>
<dbReference type="Pfam" id="PF02225">
    <property type="entry name" value="PA"/>
    <property type="match status" value="1"/>
</dbReference>
<keyword evidence="21" id="KW-1185">Reference proteome</keyword>
<feature type="domain" description="PA" evidence="17">
    <location>
        <begin position="44"/>
        <end position="145"/>
    </location>
</feature>
<comment type="similarity">
    <text evidence="2">Belongs to the VSR (BP-80) family.</text>
</comment>
<evidence type="ECO:0000256" key="3">
    <source>
        <dbReference type="ARBA" id="ARBA00022448"/>
    </source>
</evidence>
<evidence type="ECO:0000256" key="5">
    <source>
        <dbReference type="ARBA" id="ARBA00022692"/>
    </source>
</evidence>
<keyword evidence="7" id="KW-0677">Repeat</keyword>
<accession>A0A6A2YEL6</accession>
<comment type="caution">
    <text evidence="20">The sequence shown here is derived from an EMBL/GenBank/DDBJ whole genome shotgun (WGS) entry which is preliminary data.</text>
</comment>